<sequence>MLLADVNAFIYAHRPESPRHDEHRAWLEDALQAHEPFGVSELALSAFVRIVTHHRIYREPTPTETALAFCSAVLDSPSAVRVRPGARHWSIFEDLCRGSAARGNLVPDAYLAALAIEHGATWVSTDRGFARFPGLRWRTPLGD</sequence>
<gene>
    <name evidence="6" type="ORF">UFOPK2761_01699</name>
</gene>
<accession>A0A6J6THE9</accession>
<dbReference type="Pfam" id="PF01850">
    <property type="entry name" value="PIN"/>
    <property type="match status" value="1"/>
</dbReference>
<evidence type="ECO:0000256" key="2">
    <source>
        <dbReference type="ARBA" id="ARBA00022722"/>
    </source>
</evidence>
<dbReference type="InterPro" id="IPR006226">
    <property type="entry name" value="Mtu_PIN"/>
</dbReference>
<dbReference type="CDD" id="cd18678">
    <property type="entry name" value="PIN_MtVapC25_VapC33-like"/>
    <property type="match status" value="1"/>
</dbReference>
<dbReference type="GO" id="GO:0045926">
    <property type="term" value="P:negative regulation of growth"/>
    <property type="evidence" value="ECO:0007669"/>
    <property type="project" value="UniProtKB-ARBA"/>
</dbReference>
<protein>
    <submittedName>
        <fullName evidence="6">Unannotated protein</fullName>
    </submittedName>
</protein>
<name>A0A6J6THE9_9ZZZZ</name>
<keyword evidence="4" id="KW-0378">Hydrolase</keyword>
<dbReference type="AlphaFoldDB" id="A0A6J6THE9"/>
<dbReference type="GO" id="GO:0016788">
    <property type="term" value="F:hydrolase activity, acting on ester bonds"/>
    <property type="evidence" value="ECO:0007669"/>
    <property type="project" value="InterPro"/>
</dbReference>
<dbReference type="GO" id="GO:0046872">
    <property type="term" value="F:metal ion binding"/>
    <property type="evidence" value="ECO:0007669"/>
    <property type="project" value="UniProtKB-KW"/>
</dbReference>
<dbReference type="GO" id="GO:0004540">
    <property type="term" value="F:RNA nuclease activity"/>
    <property type="evidence" value="ECO:0007669"/>
    <property type="project" value="InterPro"/>
</dbReference>
<evidence type="ECO:0000259" key="5">
    <source>
        <dbReference type="Pfam" id="PF01850"/>
    </source>
</evidence>
<proteinExistence type="inferred from homology"/>
<dbReference type="HAMAP" id="MF_00265">
    <property type="entry name" value="VapC_Nob1"/>
    <property type="match status" value="1"/>
</dbReference>
<dbReference type="InterPro" id="IPR002716">
    <property type="entry name" value="PIN_dom"/>
</dbReference>
<evidence type="ECO:0000256" key="1">
    <source>
        <dbReference type="ARBA" id="ARBA00022649"/>
    </source>
</evidence>
<keyword evidence="3" id="KW-0479">Metal-binding</keyword>
<feature type="domain" description="PIN" evidence="5">
    <location>
        <begin position="4"/>
        <end position="133"/>
    </location>
</feature>
<reference evidence="6" key="1">
    <citation type="submission" date="2020-05" db="EMBL/GenBank/DDBJ databases">
        <authorList>
            <person name="Chiriac C."/>
            <person name="Salcher M."/>
            <person name="Ghai R."/>
            <person name="Kavagutti S V."/>
        </authorList>
    </citation>
    <scope>NUCLEOTIDE SEQUENCE</scope>
</reference>
<evidence type="ECO:0000256" key="4">
    <source>
        <dbReference type="ARBA" id="ARBA00022801"/>
    </source>
</evidence>
<dbReference type="SUPFAM" id="SSF88723">
    <property type="entry name" value="PIN domain-like"/>
    <property type="match status" value="1"/>
</dbReference>
<organism evidence="6">
    <name type="scientific">freshwater metagenome</name>
    <dbReference type="NCBI Taxonomy" id="449393"/>
    <lineage>
        <taxon>unclassified sequences</taxon>
        <taxon>metagenomes</taxon>
        <taxon>ecological metagenomes</taxon>
    </lineage>
</organism>
<keyword evidence="2" id="KW-0540">Nuclease</keyword>
<dbReference type="InterPro" id="IPR022907">
    <property type="entry name" value="VapC_family"/>
</dbReference>
<dbReference type="Gene3D" id="3.40.50.1010">
    <property type="entry name" value="5'-nuclease"/>
    <property type="match status" value="1"/>
</dbReference>
<evidence type="ECO:0000313" key="6">
    <source>
        <dbReference type="EMBL" id="CAB4746578.1"/>
    </source>
</evidence>
<dbReference type="InterPro" id="IPR029060">
    <property type="entry name" value="PIN-like_dom_sf"/>
</dbReference>
<dbReference type="NCBIfam" id="TIGR00028">
    <property type="entry name" value="Mtu_PIN_fam"/>
    <property type="match status" value="1"/>
</dbReference>
<dbReference type="EMBL" id="CAEZYQ010000012">
    <property type="protein sequence ID" value="CAB4746578.1"/>
    <property type="molecule type" value="Genomic_DNA"/>
</dbReference>
<keyword evidence="1" id="KW-1277">Toxin-antitoxin system</keyword>
<evidence type="ECO:0000256" key="3">
    <source>
        <dbReference type="ARBA" id="ARBA00022723"/>
    </source>
</evidence>